<name>D1BZM1_XYLCX</name>
<dbReference type="KEGG" id="xce:Xcel_1144"/>
<protein>
    <submittedName>
        <fullName evidence="3">Transcriptional regulator, XRE family</fullName>
    </submittedName>
</protein>
<dbReference type="SMART" id="SM00530">
    <property type="entry name" value="HTH_XRE"/>
    <property type="match status" value="1"/>
</dbReference>
<dbReference type="GO" id="GO:0003700">
    <property type="term" value="F:DNA-binding transcription factor activity"/>
    <property type="evidence" value="ECO:0007669"/>
    <property type="project" value="TreeGrafter"/>
</dbReference>
<dbReference type="eggNOG" id="COG1476">
    <property type="taxonomic scope" value="Bacteria"/>
</dbReference>
<gene>
    <name evidence="3" type="ordered locus">Xcel_1144</name>
</gene>
<dbReference type="STRING" id="446471.Xcel_1144"/>
<dbReference type="InterPro" id="IPR010982">
    <property type="entry name" value="Lambda_DNA-bd_dom_sf"/>
</dbReference>
<dbReference type="Gene3D" id="1.10.260.40">
    <property type="entry name" value="lambda repressor-like DNA-binding domains"/>
    <property type="match status" value="1"/>
</dbReference>
<sequence>MILGTDTAGLLRRVREGAAMTQRELAQRAGVDQATIAGIETGRRMPSLPTLVRLAEAAGRQLRVEIEPLDADVAELVGDVDQVAQVRDAVGAALAYVFETGPEFDPPPYRVEGPAAVALLGAPMAKPPLHIALADTTHSVEWLTQRRNIRATVRVYRDDPAVDPWQTPLSIPPYSRSMSQEHGDEAYEETRDWLVEATRGRPFWVETTLGRARVRLAAAEEVARAVMVETAAGTFPVAPLESLVGDDATMERYLRVLRSGSQPSVA</sequence>
<dbReference type="PANTHER" id="PTHR46797">
    <property type="entry name" value="HTH-TYPE TRANSCRIPTIONAL REGULATOR"/>
    <property type="match status" value="1"/>
</dbReference>
<evidence type="ECO:0000256" key="1">
    <source>
        <dbReference type="ARBA" id="ARBA00023125"/>
    </source>
</evidence>
<dbReference type="PROSITE" id="PS50943">
    <property type="entry name" value="HTH_CROC1"/>
    <property type="match status" value="1"/>
</dbReference>
<dbReference type="SUPFAM" id="SSF47413">
    <property type="entry name" value="lambda repressor-like DNA-binding domains"/>
    <property type="match status" value="1"/>
</dbReference>
<dbReference type="InterPro" id="IPR001387">
    <property type="entry name" value="Cro/C1-type_HTH"/>
</dbReference>
<proteinExistence type="predicted"/>
<dbReference type="Proteomes" id="UP000002255">
    <property type="component" value="Chromosome"/>
</dbReference>
<dbReference type="GO" id="GO:0003677">
    <property type="term" value="F:DNA binding"/>
    <property type="evidence" value="ECO:0007669"/>
    <property type="project" value="UniProtKB-KW"/>
</dbReference>
<dbReference type="EMBL" id="CP001821">
    <property type="protein sequence ID" value="ACZ30175.1"/>
    <property type="molecule type" value="Genomic_DNA"/>
</dbReference>
<dbReference type="PANTHER" id="PTHR46797:SF1">
    <property type="entry name" value="METHYLPHOSPHONATE SYNTHASE"/>
    <property type="match status" value="1"/>
</dbReference>
<dbReference type="HOGENOM" id="CLU_1150825_0_0_11"/>
<organism evidence="3 4">
    <name type="scientific">Xylanimonas cellulosilytica (strain DSM 15894 / JCM 12276 / CECT 5975 / KCTC 9989 / LMG 20990 / NBRC 107835 / XIL07)</name>
    <dbReference type="NCBI Taxonomy" id="446471"/>
    <lineage>
        <taxon>Bacteria</taxon>
        <taxon>Bacillati</taxon>
        <taxon>Actinomycetota</taxon>
        <taxon>Actinomycetes</taxon>
        <taxon>Micrococcales</taxon>
        <taxon>Promicromonosporaceae</taxon>
        <taxon>Xylanimonas</taxon>
    </lineage>
</organism>
<keyword evidence="1" id="KW-0238">DNA-binding</keyword>
<reference evidence="3 4" key="2">
    <citation type="journal article" date="2010" name="Stand. Genomic Sci.">
        <title>Complete genome sequence of Xylanimonas cellulosilytica type strain (XIL07).</title>
        <authorList>
            <person name="Foster B."/>
            <person name="Pukall R."/>
            <person name="Abt B."/>
            <person name="Nolan M."/>
            <person name="Glavina Del Rio T."/>
            <person name="Chen F."/>
            <person name="Lucas S."/>
            <person name="Tice H."/>
            <person name="Pitluck S."/>
            <person name="Cheng J.-F."/>
            <person name="Chertkov O."/>
            <person name="Brettin T."/>
            <person name="Han C."/>
            <person name="Detter J.C."/>
            <person name="Bruce D."/>
            <person name="Goodwin L."/>
            <person name="Ivanova N."/>
            <person name="Mavromatis K."/>
            <person name="Pati A."/>
            <person name="Mikhailova N."/>
            <person name="Chen A."/>
            <person name="Palaniappan K."/>
            <person name="Land M."/>
            <person name="Hauser L."/>
            <person name="Chang Y.-J."/>
            <person name="Jeffries C.D."/>
            <person name="Chain P."/>
            <person name="Rohde M."/>
            <person name="Goeker M."/>
            <person name="Bristow J."/>
            <person name="Eisen J.A."/>
            <person name="Markowitz V."/>
            <person name="Hugenholtz P."/>
            <person name="Kyrpides N.C."/>
            <person name="Klenk H.-P."/>
            <person name="Lapidus A."/>
        </authorList>
    </citation>
    <scope>NUCLEOTIDE SEQUENCE [LARGE SCALE GENOMIC DNA]</scope>
    <source>
        <strain evidence="4">DSM 15894 / CECT 5975 / LMG 20990 / XIL07</strain>
    </source>
</reference>
<dbReference type="Pfam" id="PF01381">
    <property type="entry name" value="HTH_3"/>
    <property type="match status" value="1"/>
</dbReference>
<dbReference type="AlphaFoldDB" id="D1BZM1"/>
<evidence type="ECO:0000259" key="2">
    <source>
        <dbReference type="PROSITE" id="PS50943"/>
    </source>
</evidence>
<dbReference type="RefSeq" id="WP_012877917.1">
    <property type="nucleotide sequence ID" value="NC_013530.1"/>
</dbReference>
<evidence type="ECO:0000313" key="3">
    <source>
        <dbReference type="EMBL" id="ACZ30175.1"/>
    </source>
</evidence>
<dbReference type="CDD" id="cd00093">
    <property type="entry name" value="HTH_XRE"/>
    <property type="match status" value="1"/>
</dbReference>
<keyword evidence="4" id="KW-1185">Reference proteome</keyword>
<evidence type="ECO:0000313" key="4">
    <source>
        <dbReference type="Proteomes" id="UP000002255"/>
    </source>
</evidence>
<dbReference type="GO" id="GO:0005829">
    <property type="term" value="C:cytosol"/>
    <property type="evidence" value="ECO:0007669"/>
    <property type="project" value="TreeGrafter"/>
</dbReference>
<accession>D1BZM1</accession>
<reference evidence="4" key="1">
    <citation type="submission" date="2009-11" db="EMBL/GenBank/DDBJ databases">
        <title>The complete chromosome of Xylanimonas cellulosilytica DSM 15894.</title>
        <authorList>
            <consortium name="US DOE Joint Genome Institute (JGI-PGF)"/>
            <person name="Lucas S."/>
            <person name="Copeland A."/>
            <person name="Lapidus A."/>
            <person name="Glavina del Rio T."/>
            <person name="Dalin E."/>
            <person name="Tice H."/>
            <person name="Bruce D."/>
            <person name="Goodwin L."/>
            <person name="Pitluck S."/>
            <person name="Kyrpides N."/>
            <person name="Mavromatis K."/>
            <person name="Ivanova N."/>
            <person name="Mikhailova N."/>
            <person name="Foster B."/>
            <person name="Clum A."/>
            <person name="Brettin T."/>
            <person name="Detter J.C."/>
            <person name="Han C."/>
            <person name="Larimer F."/>
            <person name="Land M."/>
            <person name="Hauser L."/>
            <person name="Markowitz V."/>
            <person name="Cheng J.F."/>
            <person name="Hugenholtz P."/>
            <person name="Woyke T."/>
            <person name="Wu D."/>
            <person name="Gehrich-Schroeter G."/>
            <person name="Schneider S."/>
            <person name="Pukall S.R."/>
            <person name="Klenk H.P."/>
            <person name="Eisen J.A."/>
        </authorList>
    </citation>
    <scope>NUCLEOTIDE SEQUENCE [LARGE SCALE GENOMIC DNA]</scope>
    <source>
        <strain evidence="4">DSM 15894 / CECT 5975 / LMG 20990 / XIL07</strain>
    </source>
</reference>
<dbReference type="InterPro" id="IPR050807">
    <property type="entry name" value="TransReg_Diox_bact_type"/>
</dbReference>
<feature type="domain" description="HTH cro/C1-type" evidence="2">
    <location>
        <begin position="11"/>
        <end position="69"/>
    </location>
</feature>